<dbReference type="eggNOG" id="ENOG5031V0B">
    <property type="taxonomic scope" value="Bacteria"/>
</dbReference>
<feature type="compositionally biased region" description="Basic and acidic residues" evidence="1">
    <location>
        <begin position="82"/>
        <end position="92"/>
    </location>
</feature>
<keyword evidence="2" id="KW-0732">Signal</keyword>
<gene>
    <name evidence="3" type="ORF">DesU5LDRAFT_3910</name>
</gene>
<name>I2Q6W5_9BACT</name>
<feature type="chain" id="PRO_5003663637" evidence="2">
    <location>
        <begin position="21"/>
        <end position="134"/>
    </location>
</feature>
<dbReference type="OrthoDB" id="5454437at2"/>
<feature type="region of interest" description="Disordered" evidence="1">
    <location>
        <begin position="73"/>
        <end position="92"/>
    </location>
</feature>
<evidence type="ECO:0000256" key="1">
    <source>
        <dbReference type="SAM" id="MobiDB-lite"/>
    </source>
</evidence>
<evidence type="ECO:0000313" key="3">
    <source>
        <dbReference type="EMBL" id="EIG55521.1"/>
    </source>
</evidence>
<feature type="signal peptide" evidence="2">
    <location>
        <begin position="1"/>
        <end position="20"/>
    </location>
</feature>
<dbReference type="AlphaFoldDB" id="I2Q6W5"/>
<accession>I2Q6W5</accession>
<sequence>MGKGYLAAGLAAVAISLALAGEGEAKGVAGRYTYVEPGYEGTLTISQMGPGFVFKFKTKSKSNGQMCDFQTYETPMDQGGGRVDDTLPAKGGTEDDGIKFAISFKGDTAVVDMESKGDECGMSGYFGGSYRKTK</sequence>
<dbReference type="HOGENOM" id="CLU_1892871_0_0_7"/>
<dbReference type="STRING" id="596152.DesU5LDRAFT_3910"/>
<protein>
    <submittedName>
        <fullName evidence="3">Uncharacterized protein</fullName>
    </submittedName>
</protein>
<organism evidence="3">
    <name type="scientific">Desulfovibrio sp. U5L</name>
    <dbReference type="NCBI Taxonomy" id="596152"/>
    <lineage>
        <taxon>Bacteria</taxon>
        <taxon>Pseudomonadati</taxon>
        <taxon>Thermodesulfobacteriota</taxon>
        <taxon>Desulfovibrionia</taxon>
        <taxon>Desulfovibrionales</taxon>
        <taxon>Desulfovibrionaceae</taxon>
        <taxon>Desulfovibrio</taxon>
    </lineage>
</organism>
<evidence type="ECO:0000256" key="2">
    <source>
        <dbReference type="SAM" id="SignalP"/>
    </source>
</evidence>
<reference evidence="3" key="1">
    <citation type="submission" date="2011-11" db="EMBL/GenBank/DDBJ databases">
        <title>Improved High-Quality Draft sequence of Desulfovibrio sp. U5L.</title>
        <authorList>
            <consortium name="US DOE Joint Genome Institute"/>
            <person name="Lucas S."/>
            <person name="Han J."/>
            <person name="Lapidus A."/>
            <person name="Cheng J.-F."/>
            <person name="Goodwin L."/>
            <person name="Pitluck S."/>
            <person name="Peters L."/>
            <person name="Ovchinnikova G."/>
            <person name="Held B."/>
            <person name="Detter J.C."/>
            <person name="Han C."/>
            <person name="Tapia R."/>
            <person name="Land M."/>
            <person name="Hauser L."/>
            <person name="Kyrpides N."/>
            <person name="Ivanova N."/>
            <person name="Pagani I."/>
            <person name="Gabster J."/>
            <person name="Walker C."/>
            <person name="Stolyar S."/>
            <person name="Stahl D."/>
            <person name="Arkin A."/>
            <person name="Dehal P."/>
            <person name="Hazen T."/>
            <person name="Woyke T."/>
        </authorList>
    </citation>
    <scope>NUCLEOTIDE SEQUENCE [LARGE SCALE GENOMIC DNA]</scope>
    <source>
        <strain evidence="3">U5L</strain>
    </source>
</reference>
<dbReference type="EMBL" id="JH600068">
    <property type="protein sequence ID" value="EIG55521.1"/>
    <property type="molecule type" value="Genomic_DNA"/>
</dbReference>
<proteinExistence type="predicted"/>